<dbReference type="PANTHER" id="PTHR30055">
    <property type="entry name" value="HTH-TYPE TRANSCRIPTIONAL REGULATOR RUTR"/>
    <property type="match status" value="1"/>
</dbReference>
<dbReference type="PROSITE" id="PS50977">
    <property type="entry name" value="HTH_TETR_2"/>
    <property type="match status" value="1"/>
</dbReference>
<sequence>MTLSQKKRAQIINAAISEFKASGYAATSMDRVAQTAQVSKRTVYNHFPSKQALFIGIVSMMLDLISAATKMEYTSDLSLAEQLTQLANKELQLFADPEFIDLARLVIAEAIHMPEQMIETMQHMATLENSINYWFECAINDKRIDSDNPGLASSQFLSMLKGRCFWPQIINRMPMPSAAEQTELVESCIAMFLSHYQPKPE</sequence>
<dbReference type="PROSITE" id="PS01081">
    <property type="entry name" value="HTH_TETR_1"/>
    <property type="match status" value="1"/>
</dbReference>
<dbReference type="SUPFAM" id="SSF48498">
    <property type="entry name" value="Tetracyclin repressor-like, C-terminal domain"/>
    <property type="match status" value="1"/>
</dbReference>
<reference evidence="5" key="1">
    <citation type="submission" date="2023-07" db="EMBL/GenBank/DDBJ databases">
        <title>Draft genome sequence of Agarivorans aestuarii strain ZMCS4, a CAZymes producing bacteria isolated from the marine brown algae Clodostephus spongiosus.</title>
        <authorList>
            <person name="Lorente B."/>
            <person name="Cabral C."/>
            <person name="Frias J."/>
            <person name="Faria J."/>
            <person name="Toubarro D."/>
        </authorList>
    </citation>
    <scope>NUCLEOTIDE SEQUENCE [LARGE SCALE GENOMIC DNA]</scope>
    <source>
        <strain evidence="5">ZMCS4</strain>
    </source>
</reference>
<dbReference type="RefSeq" id="WP_329776962.1">
    <property type="nucleotide sequence ID" value="NZ_JAYDYW010000019.1"/>
</dbReference>
<feature type="domain" description="HTH tetR-type" evidence="3">
    <location>
        <begin position="5"/>
        <end position="65"/>
    </location>
</feature>
<dbReference type="InterPro" id="IPR036271">
    <property type="entry name" value="Tet_transcr_reg_TetR-rel_C_sf"/>
</dbReference>
<evidence type="ECO:0000313" key="4">
    <source>
        <dbReference type="EMBL" id="MEE1676274.1"/>
    </source>
</evidence>
<dbReference type="InterPro" id="IPR023772">
    <property type="entry name" value="DNA-bd_HTH_TetR-type_CS"/>
</dbReference>
<evidence type="ECO:0000256" key="2">
    <source>
        <dbReference type="PROSITE-ProRule" id="PRU00335"/>
    </source>
</evidence>
<keyword evidence="5" id="KW-1185">Reference proteome</keyword>
<keyword evidence="1 2" id="KW-0238">DNA-binding</keyword>
<dbReference type="InterPro" id="IPR001647">
    <property type="entry name" value="HTH_TetR"/>
</dbReference>
<protein>
    <submittedName>
        <fullName evidence="4">TetR/AcrR family transcriptional regulator</fullName>
    </submittedName>
</protein>
<evidence type="ECO:0000259" key="3">
    <source>
        <dbReference type="PROSITE" id="PS50977"/>
    </source>
</evidence>
<gene>
    <name evidence="4" type="ORF">SNR37_001606</name>
</gene>
<dbReference type="EMBL" id="JAYDYW010000019">
    <property type="protein sequence ID" value="MEE1676274.1"/>
    <property type="molecule type" value="Genomic_DNA"/>
</dbReference>
<dbReference type="PANTHER" id="PTHR30055:SF224">
    <property type="entry name" value="TRANSCRIPTIONAL REGULATOR TETR FAMILY"/>
    <property type="match status" value="1"/>
</dbReference>
<proteinExistence type="predicted"/>
<comment type="caution">
    <text evidence="4">The sequence shown here is derived from an EMBL/GenBank/DDBJ whole genome shotgun (WGS) entry which is preliminary data.</text>
</comment>
<dbReference type="InterPro" id="IPR039536">
    <property type="entry name" value="TetR_C_Proteobacteria"/>
</dbReference>
<dbReference type="SUPFAM" id="SSF46689">
    <property type="entry name" value="Homeodomain-like"/>
    <property type="match status" value="1"/>
</dbReference>
<reference evidence="4 5" key="2">
    <citation type="submission" date="2023-12" db="EMBL/GenBank/DDBJ databases">
        <authorList>
            <consortium name="Cladostephus spongiosus"/>
            <person name="Lorente B."/>
            <person name="Cabral C."/>
            <person name="Frias J."/>
            <person name="Faria J."/>
            <person name="Toubarro D."/>
        </authorList>
    </citation>
    <scope>NUCLEOTIDE SEQUENCE [LARGE SCALE GENOMIC DNA]</scope>
    <source>
        <strain evidence="4 5">ZMCS4</strain>
    </source>
</reference>
<dbReference type="Gene3D" id="1.10.10.60">
    <property type="entry name" value="Homeodomain-like"/>
    <property type="match status" value="1"/>
</dbReference>
<accession>A0ABU7GA69</accession>
<dbReference type="Proteomes" id="UP001310248">
    <property type="component" value="Unassembled WGS sequence"/>
</dbReference>
<evidence type="ECO:0000256" key="1">
    <source>
        <dbReference type="ARBA" id="ARBA00023125"/>
    </source>
</evidence>
<dbReference type="InterPro" id="IPR050109">
    <property type="entry name" value="HTH-type_TetR-like_transc_reg"/>
</dbReference>
<evidence type="ECO:0000313" key="5">
    <source>
        <dbReference type="Proteomes" id="UP001310248"/>
    </source>
</evidence>
<feature type="DNA-binding region" description="H-T-H motif" evidence="2">
    <location>
        <begin position="28"/>
        <end position="47"/>
    </location>
</feature>
<name>A0ABU7GA69_9ALTE</name>
<dbReference type="Gene3D" id="1.10.357.10">
    <property type="entry name" value="Tetracycline Repressor, domain 2"/>
    <property type="match status" value="1"/>
</dbReference>
<dbReference type="Pfam" id="PF00440">
    <property type="entry name" value="TetR_N"/>
    <property type="match status" value="1"/>
</dbReference>
<dbReference type="PRINTS" id="PR00455">
    <property type="entry name" value="HTHTETR"/>
</dbReference>
<organism evidence="4 5">
    <name type="scientific">Agarivorans aestuarii</name>
    <dbReference type="NCBI Taxonomy" id="1563703"/>
    <lineage>
        <taxon>Bacteria</taxon>
        <taxon>Pseudomonadati</taxon>
        <taxon>Pseudomonadota</taxon>
        <taxon>Gammaproteobacteria</taxon>
        <taxon>Alteromonadales</taxon>
        <taxon>Alteromonadaceae</taxon>
        <taxon>Agarivorans</taxon>
    </lineage>
</organism>
<dbReference type="InterPro" id="IPR009057">
    <property type="entry name" value="Homeodomain-like_sf"/>
</dbReference>
<dbReference type="Pfam" id="PF14246">
    <property type="entry name" value="TetR_C_7"/>
    <property type="match status" value="1"/>
</dbReference>